<organism evidence="1 2">
    <name type="scientific">Ramazzottius varieornatus</name>
    <name type="common">Water bear</name>
    <name type="synonym">Tardigrade</name>
    <dbReference type="NCBI Taxonomy" id="947166"/>
    <lineage>
        <taxon>Eukaryota</taxon>
        <taxon>Metazoa</taxon>
        <taxon>Ecdysozoa</taxon>
        <taxon>Tardigrada</taxon>
        <taxon>Eutardigrada</taxon>
        <taxon>Parachela</taxon>
        <taxon>Hypsibioidea</taxon>
        <taxon>Ramazzottiidae</taxon>
        <taxon>Ramazzottius</taxon>
    </lineage>
</organism>
<sequence>MAETYPLLSRNVSVRIVYQPNVTDCEWGGVTMICMAEQSLDWINLRDSFNVLMTPEPHAQPYLASLLTPTDHPDDEVATKAFSALIVVNFESPNWTNLTDLLGKVAHLAQLKYNYTCTHGENEQVLNDSMEFLTDEKTATDFRTLFLNHTFHLRTRDLSYDETSENIPPPKNAASIDVYSWSSDRTDLPAVSSRIMRSYNKFL</sequence>
<dbReference type="Proteomes" id="UP000186922">
    <property type="component" value="Unassembled WGS sequence"/>
</dbReference>
<protein>
    <submittedName>
        <fullName evidence="1">Uncharacterized protein</fullName>
    </submittedName>
</protein>
<gene>
    <name evidence="1" type="primary">RvY_10708-1</name>
    <name evidence="1" type="synonym">RvY_10708.1</name>
    <name evidence="1" type="ORF">RvY_10708</name>
</gene>
<name>A0A1D1VDM2_RAMVA</name>
<accession>A0A1D1VDM2</accession>
<comment type="caution">
    <text evidence="1">The sequence shown here is derived from an EMBL/GenBank/DDBJ whole genome shotgun (WGS) entry which is preliminary data.</text>
</comment>
<keyword evidence="2" id="KW-1185">Reference proteome</keyword>
<proteinExistence type="predicted"/>
<evidence type="ECO:0000313" key="2">
    <source>
        <dbReference type="Proteomes" id="UP000186922"/>
    </source>
</evidence>
<dbReference type="AlphaFoldDB" id="A0A1D1VDM2"/>
<dbReference type="EMBL" id="BDGG01000005">
    <property type="protein sequence ID" value="GAU99754.1"/>
    <property type="molecule type" value="Genomic_DNA"/>
</dbReference>
<reference evidence="1 2" key="1">
    <citation type="journal article" date="2016" name="Nat. Commun.">
        <title>Extremotolerant tardigrade genome and improved radiotolerance of human cultured cells by tardigrade-unique protein.</title>
        <authorList>
            <person name="Hashimoto T."/>
            <person name="Horikawa D.D."/>
            <person name="Saito Y."/>
            <person name="Kuwahara H."/>
            <person name="Kozuka-Hata H."/>
            <person name="Shin-I T."/>
            <person name="Minakuchi Y."/>
            <person name="Ohishi K."/>
            <person name="Motoyama A."/>
            <person name="Aizu T."/>
            <person name="Enomoto A."/>
            <person name="Kondo K."/>
            <person name="Tanaka S."/>
            <person name="Hara Y."/>
            <person name="Koshikawa S."/>
            <person name="Sagara H."/>
            <person name="Miura T."/>
            <person name="Yokobori S."/>
            <person name="Miyagawa K."/>
            <person name="Suzuki Y."/>
            <person name="Kubo T."/>
            <person name="Oyama M."/>
            <person name="Kohara Y."/>
            <person name="Fujiyama A."/>
            <person name="Arakawa K."/>
            <person name="Katayama T."/>
            <person name="Toyoda A."/>
            <person name="Kunieda T."/>
        </authorList>
    </citation>
    <scope>NUCLEOTIDE SEQUENCE [LARGE SCALE GENOMIC DNA]</scope>
    <source>
        <strain evidence="1 2">YOKOZUNA-1</strain>
    </source>
</reference>
<evidence type="ECO:0000313" key="1">
    <source>
        <dbReference type="EMBL" id="GAU99754.1"/>
    </source>
</evidence>